<feature type="transmembrane region" description="Helical" evidence="2">
    <location>
        <begin position="68"/>
        <end position="88"/>
    </location>
</feature>
<dbReference type="PANTHER" id="PTHR42736:SF1">
    <property type="entry name" value="PROTEIN-GLUTAMINE GAMMA-GLUTAMYLTRANSFERASE"/>
    <property type="match status" value="1"/>
</dbReference>
<reference evidence="4 5" key="1">
    <citation type="submission" date="2016-01" db="EMBL/GenBank/DDBJ databases">
        <title>Janibacter melonis strain CD11_4 genome sequencing and assembly.</title>
        <authorList>
            <person name="Nair G.R."/>
            <person name="Kaur G."/>
            <person name="Chander A.M."/>
            <person name="Mayilraj S."/>
        </authorList>
    </citation>
    <scope>NUCLEOTIDE SEQUENCE [LARGE SCALE GENOMIC DNA]</scope>
    <source>
        <strain evidence="4 5">CD11-4</strain>
    </source>
</reference>
<dbReference type="InterPro" id="IPR002931">
    <property type="entry name" value="Transglutaminase-like"/>
</dbReference>
<dbReference type="SUPFAM" id="SSF54001">
    <property type="entry name" value="Cysteine proteinases"/>
    <property type="match status" value="1"/>
</dbReference>
<dbReference type="Gene3D" id="3.10.620.30">
    <property type="match status" value="1"/>
</dbReference>
<feature type="compositionally biased region" description="Low complexity" evidence="1">
    <location>
        <begin position="568"/>
        <end position="587"/>
    </location>
</feature>
<feature type="transmembrane region" description="Helical" evidence="2">
    <location>
        <begin position="127"/>
        <end position="147"/>
    </location>
</feature>
<feature type="region of interest" description="Disordered" evidence="1">
    <location>
        <begin position="256"/>
        <end position="305"/>
    </location>
</feature>
<name>A0A176QAV0_9MICO</name>
<keyword evidence="5" id="KW-1185">Reference proteome</keyword>
<feature type="transmembrane region" description="Helical" evidence="2">
    <location>
        <begin position="228"/>
        <end position="248"/>
    </location>
</feature>
<dbReference type="InterPro" id="IPR038765">
    <property type="entry name" value="Papain-like_cys_pep_sf"/>
</dbReference>
<dbReference type="STRING" id="262209.AWH69_10285"/>
<dbReference type="SMART" id="SM00460">
    <property type="entry name" value="TGc"/>
    <property type="match status" value="1"/>
</dbReference>
<gene>
    <name evidence="4" type="ORF">AWH69_10285</name>
</gene>
<dbReference type="Pfam" id="PF01841">
    <property type="entry name" value="Transglut_core"/>
    <property type="match status" value="1"/>
</dbReference>
<evidence type="ECO:0000256" key="2">
    <source>
        <dbReference type="SAM" id="Phobius"/>
    </source>
</evidence>
<sequence>MGPPRRRPGGGRLMRQAITSVITALAVLAAAASLRYLFVDSSFMRPAALVVLVVVGLGVALRTRTRAVTVLLPVQALGLALALAWLFARDTLWFALPTTRTVERTVELVLQSQDTITSYAAPAPVDAGVTFSLTAIVGLVALTADLAAATAESPTIAGLPVLALYAISAANAQTSLPWHAFAAPAALWLLVLAHQDGDQLRRWVSHVPGHPGEDGEERARRDFTTQGVGLAAAGIALAIAVPTVVPHLPSTYIGDGLRDGTGQSEGGRSRVSLSSEIDLRRSLQDPDPSPVLRYQTDDPSPPPLRVGVATRFVDGRARIGSEISGTVPLGDDDAVGVTRFAQERRTTTVVESKVRAPQLPAPFVARDVQVGAPWSMDSDGVVRVADDAQGYTISYDEPLDETEEVLAAAGDTGAGLQDREEYLAVEPEIAGELAQVLGEVVEPGDSQLESAQAIQSYLRGNDFTYSLELDERLPGEHPISQFLRTKRGYCQQFAATMVHLARAEGIPARFVVGFLPGTGSTQERVVRASDAHAWPELWIDGVGWLRFEPTPGGRAASLPGYSLPQQDTTSSTSTTSSSTTSSATSTSQDAAPVEEADTGTQVQWQRPLLLTLLVVALLAVLPLTALLLRERARRRRGSPQEQVEREWERLVEGLGDLGIDVPPGATPRVSGDHLVQRSGVGGRGTEQMHRVVTTLEGARYAPPGRPEPDEVEQVGRDVDDLLARVRRSRDTGRRVRAALAPPSAIRWWGSLPGRVVDVVTRRR</sequence>
<feature type="transmembrane region" description="Helical" evidence="2">
    <location>
        <begin position="43"/>
        <end position="61"/>
    </location>
</feature>
<keyword evidence="2" id="KW-1133">Transmembrane helix</keyword>
<evidence type="ECO:0000313" key="5">
    <source>
        <dbReference type="Proteomes" id="UP000076976"/>
    </source>
</evidence>
<keyword evidence="2" id="KW-0472">Membrane</keyword>
<evidence type="ECO:0000313" key="4">
    <source>
        <dbReference type="EMBL" id="OAB86806.1"/>
    </source>
</evidence>
<dbReference type="AlphaFoldDB" id="A0A176QAV0"/>
<dbReference type="EMBL" id="LQZG01000003">
    <property type="protein sequence ID" value="OAB86806.1"/>
    <property type="molecule type" value="Genomic_DNA"/>
</dbReference>
<dbReference type="InterPro" id="IPR021878">
    <property type="entry name" value="TgpA_N"/>
</dbReference>
<dbReference type="Proteomes" id="UP000076976">
    <property type="component" value="Unassembled WGS sequence"/>
</dbReference>
<organism evidence="4 5">
    <name type="scientific">Janibacter melonis</name>
    <dbReference type="NCBI Taxonomy" id="262209"/>
    <lineage>
        <taxon>Bacteria</taxon>
        <taxon>Bacillati</taxon>
        <taxon>Actinomycetota</taxon>
        <taxon>Actinomycetes</taxon>
        <taxon>Micrococcales</taxon>
        <taxon>Intrasporangiaceae</taxon>
        <taxon>Janibacter</taxon>
    </lineage>
</organism>
<accession>A0A176QAV0</accession>
<dbReference type="InterPro" id="IPR052901">
    <property type="entry name" value="Bact_TGase-like"/>
</dbReference>
<comment type="caution">
    <text evidence="4">The sequence shown here is derived from an EMBL/GenBank/DDBJ whole genome shotgun (WGS) entry which is preliminary data.</text>
</comment>
<evidence type="ECO:0000259" key="3">
    <source>
        <dbReference type="SMART" id="SM00460"/>
    </source>
</evidence>
<evidence type="ECO:0000256" key="1">
    <source>
        <dbReference type="SAM" id="MobiDB-lite"/>
    </source>
</evidence>
<dbReference type="Pfam" id="PF11992">
    <property type="entry name" value="TgpA_N"/>
    <property type="match status" value="1"/>
</dbReference>
<feature type="transmembrane region" description="Helical" evidence="2">
    <location>
        <begin position="608"/>
        <end position="628"/>
    </location>
</feature>
<proteinExistence type="predicted"/>
<protein>
    <recommendedName>
        <fullName evidence="3">Transglutaminase-like domain-containing protein</fullName>
    </recommendedName>
</protein>
<dbReference type="PANTHER" id="PTHR42736">
    <property type="entry name" value="PROTEIN-GLUTAMINE GAMMA-GLUTAMYLTRANSFERASE"/>
    <property type="match status" value="1"/>
</dbReference>
<keyword evidence="2" id="KW-0812">Transmembrane</keyword>
<feature type="domain" description="Transglutaminase-like" evidence="3">
    <location>
        <begin position="482"/>
        <end position="551"/>
    </location>
</feature>
<feature type="region of interest" description="Disordered" evidence="1">
    <location>
        <begin position="556"/>
        <end position="600"/>
    </location>
</feature>